<feature type="domain" description="YknX-like C-terminal permuted SH3-like" evidence="4">
    <location>
        <begin position="311"/>
        <end position="375"/>
    </location>
</feature>
<evidence type="ECO:0000256" key="2">
    <source>
        <dbReference type="SAM" id="Coils"/>
    </source>
</evidence>
<dbReference type="Gene3D" id="2.40.30.170">
    <property type="match status" value="1"/>
</dbReference>
<dbReference type="GO" id="GO:0015562">
    <property type="term" value="F:efflux transmembrane transporter activity"/>
    <property type="evidence" value="ECO:0007669"/>
    <property type="project" value="TreeGrafter"/>
</dbReference>
<dbReference type="InterPro" id="IPR058637">
    <property type="entry name" value="YknX-like_C"/>
</dbReference>
<protein>
    <submittedName>
        <fullName evidence="5">RND family efflux transporter, MFP subunit</fullName>
    </submittedName>
</protein>
<dbReference type="Gene3D" id="1.10.287.470">
    <property type="entry name" value="Helix hairpin bin"/>
    <property type="match status" value="1"/>
</dbReference>
<evidence type="ECO:0000256" key="1">
    <source>
        <dbReference type="ARBA" id="ARBA00009477"/>
    </source>
</evidence>
<dbReference type="InterPro" id="IPR058624">
    <property type="entry name" value="MdtA-like_HH"/>
</dbReference>
<dbReference type="PANTHER" id="PTHR30469">
    <property type="entry name" value="MULTIDRUG RESISTANCE PROTEIN MDTA"/>
    <property type="match status" value="1"/>
</dbReference>
<dbReference type="NCBIfam" id="TIGR01730">
    <property type="entry name" value="RND_mfp"/>
    <property type="match status" value="1"/>
</dbReference>
<dbReference type="EMBL" id="FNJQ01000007">
    <property type="protein sequence ID" value="SDP12646.1"/>
    <property type="molecule type" value="Genomic_DNA"/>
</dbReference>
<organism evidence="5 6">
    <name type="scientific">Selenomonas ruminantium</name>
    <dbReference type="NCBI Taxonomy" id="971"/>
    <lineage>
        <taxon>Bacteria</taxon>
        <taxon>Bacillati</taxon>
        <taxon>Bacillota</taxon>
        <taxon>Negativicutes</taxon>
        <taxon>Selenomonadales</taxon>
        <taxon>Selenomonadaceae</taxon>
        <taxon>Selenomonas</taxon>
    </lineage>
</organism>
<dbReference type="Gene3D" id="2.40.50.100">
    <property type="match status" value="1"/>
</dbReference>
<evidence type="ECO:0000313" key="5">
    <source>
        <dbReference type="EMBL" id="SDP12646.1"/>
    </source>
</evidence>
<dbReference type="RefSeq" id="WP_074571735.1">
    <property type="nucleotide sequence ID" value="NZ_FNJQ01000007.1"/>
</dbReference>
<dbReference type="GO" id="GO:1990281">
    <property type="term" value="C:efflux pump complex"/>
    <property type="evidence" value="ECO:0007669"/>
    <property type="project" value="TreeGrafter"/>
</dbReference>
<evidence type="ECO:0000259" key="4">
    <source>
        <dbReference type="Pfam" id="PF25989"/>
    </source>
</evidence>
<dbReference type="SUPFAM" id="SSF111369">
    <property type="entry name" value="HlyD-like secretion proteins"/>
    <property type="match status" value="1"/>
</dbReference>
<dbReference type="AlphaFoldDB" id="A0A1H0Q7I2"/>
<evidence type="ECO:0000259" key="3">
    <source>
        <dbReference type="Pfam" id="PF25876"/>
    </source>
</evidence>
<proteinExistence type="inferred from homology"/>
<feature type="coiled-coil region" evidence="2">
    <location>
        <begin position="111"/>
        <end position="138"/>
    </location>
</feature>
<comment type="similarity">
    <text evidence="1">Belongs to the membrane fusion protein (MFP) (TC 8.A.1) family.</text>
</comment>
<sequence length="386" mass="42676">MRKYFFVGLALVLVLALMVIAYGAYLNDRGESQITLRMEERRVELVGVKADRRELHPLIKFSAVNLYANRVADAVALTEGRIIEAYAAVNGYVHKGDLLFRLENDNIALSIQEAEAGILSAEAELARATNNFDRYSKLRMAEAASPQQYDEAKAAYVAAQGKLKAAVAKRDMLLVNKARCEVRSPIDGTVRIIYRQPGTYVPSGTSLALIGNYNEMYFSHQVSDNRVQRLQQGQEAEFVFPGKEFKNLENMAGESAPDQVFHAVLMEISPPLSEPGAARTLLWKLDNPLGLLTPQTYGTAYLRLGVRADALCVPLSAMTDKTRQAVFVYRDGQLERKAVTTGRDDGEYIEVLSGLEPGEIVIISGTDHLQDGMKANVTLRGEQDGR</sequence>
<evidence type="ECO:0000313" key="6">
    <source>
        <dbReference type="Proteomes" id="UP000182412"/>
    </source>
</evidence>
<dbReference type="InterPro" id="IPR006143">
    <property type="entry name" value="RND_pump_MFP"/>
</dbReference>
<feature type="domain" description="Multidrug resistance protein MdtA-like alpha-helical hairpin" evidence="3">
    <location>
        <begin position="112"/>
        <end position="168"/>
    </location>
</feature>
<dbReference type="Pfam" id="PF25989">
    <property type="entry name" value="YknX_C"/>
    <property type="match status" value="1"/>
</dbReference>
<name>A0A1H0Q7I2_SELRU</name>
<dbReference type="Proteomes" id="UP000182412">
    <property type="component" value="Unassembled WGS sequence"/>
</dbReference>
<keyword evidence="2" id="KW-0175">Coiled coil</keyword>
<reference evidence="5 6" key="1">
    <citation type="submission" date="2016-10" db="EMBL/GenBank/DDBJ databases">
        <authorList>
            <person name="de Groot N.N."/>
        </authorList>
    </citation>
    <scope>NUCLEOTIDE SEQUENCE [LARGE SCALE GENOMIC DNA]</scope>
    <source>
        <strain evidence="5 6">S137</strain>
    </source>
</reference>
<accession>A0A1H0Q7I2</accession>
<dbReference type="Gene3D" id="2.40.420.20">
    <property type="match status" value="1"/>
</dbReference>
<gene>
    <name evidence="5" type="ORF">SAMN05216366_1079</name>
</gene>
<dbReference type="PANTHER" id="PTHR30469:SF15">
    <property type="entry name" value="HLYD FAMILY OF SECRETION PROTEINS"/>
    <property type="match status" value="1"/>
</dbReference>
<dbReference type="Pfam" id="PF25876">
    <property type="entry name" value="HH_MFP_RND"/>
    <property type="match status" value="1"/>
</dbReference>